<gene>
    <name evidence="1" type="ORF">IV501_08560</name>
</gene>
<dbReference type="RefSeq" id="WP_200556258.1">
    <property type="nucleotide sequence ID" value="NZ_JAEPES010000003.1"/>
</dbReference>
<evidence type="ECO:0000313" key="2">
    <source>
        <dbReference type="Proteomes" id="UP000636458"/>
    </source>
</evidence>
<evidence type="ECO:0000313" key="1">
    <source>
        <dbReference type="EMBL" id="MBK4347682.1"/>
    </source>
</evidence>
<proteinExistence type="predicted"/>
<dbReference type="AlphaFoldDB" id="A0A934SMG8"/>
<comment type="caution">
    <text evidence="1">The sequence shown here is derived from an EMBL/GenBank/DDBJ whole genome shotgun (WGS) entry which is preliminary data.</text>
</comment>
<sequence>MRPGFEESQFAVFFQDDLTQRNHRGIELAPIGQVLEARVGFDLGGWLPPSHPMWGILHFPPLPGLSRPVWNPNLSPTAAVTSKALNVFFQFKRSDYLHRSYATYFDDLGGPYWRFQVD</sequence>
<dbReference type="Proteomes" id="UP000636458">
    <property type="component" value="Unassembled WGS sequence"/>
</dbReference>
<organism evidence="1 2">
    <name type="scientific">Lacisediminihabitans changchengi</name>
    <dbReference type="NCBI Taxonomy" id="2787634"/>
    <lineage>
        <taxon>Bacteria</taxon>
        <taxon>Bacillati</taxon>
        <taxon>Actinomycetota</taxon>
        <taxon>Actinomycetes</taxon>
        <taxon>Micrococcales</taxon>
        <taxon>Microbacteriaceae</taxon>
        <taxon>Lacisediminihabitans</taxon>
    </lineage>
</organism>
<reference evidence="1" key="1">
    <citation type="submission" date="2021-01" db="EMBL/GenBank/DDBJ databases">
        <title>Lacisediminihabitans sp. nov. strain G11-30, isolated from Antarctic Soil.</title>
        <authorList>
            <person name="Li J."/>
        </authorList>
    </citation>
    <scope>NUCLEOTIDE SEQUENCE</scope>
    <source>
        <strain evidence="1">G11-30</strain>
    </source>
</reference>
<protein>
    <submittedName>
        <fullName evidence="1">Uncharacterized protein</fullName>
    </submittedName>
</protein>
<name>A0A934SMG8_9MICO</name>
<keyword evidence="2" id="KW-1185">Reference proteome</keyword>
<dbReference type="EMBL" id="JAEPES010000003">
    <property type="protein sequence ID" value="MBK4347682.1"/>
    <property type="molecule type" value="Genomic_DNA"/>
</dbReference>
<accession>A0A934SMG8</accession>